<dbReference type="EMBL" id="CP045798">
    <property type="protein sequence ID" value="QNB44947.1"/>
    <property type="molecule type" value="Genomic_DNA"/>
</dbReference>
<evidence type="ECO:0000259" key="12">
    <source>
        <dbReference type="Pfam" id="PF02803"/>
    </source>
</evidence>
<comment type="similarity">
    <text evidence="2 10">Belongs to the thiolase-like superfamily. Thiolase family.</text>
</comment>
<dbReference type="InterPro" id="IPR020616">
    <property type="entry name" value="Thiolase_N"/>
</dbReference>
<dbReference type="PROSITE" id="PS00737">
    <property type="entry name" value="THIOLASE_2"/>
    <property type="match status" value="1"/>
</dbReference>
<dbReference type="SUPFAM" id="SSF53901">
    <property type="entry name" value="Thiolase-like"/>
    <property type="match status" value="2"/>
</dbReference>
<dbReference type="NCBIfam" id="TIGR01930">
    <property type="entry name" value="AcCoA-C-Actrans"/>
    <property type="match status" value="1"/>
</dbReference>
<dbReference type="InterPro" id="IPR020610">
    <property type="entry name" value="Thiolase_AS"/>
</dbReference>
<keyword evidence="14" id="KW-1185">Reference proteome</keyword>
<evidence type="ECO:0000313" key="14">
    <source>
        <dbReference type="Proteomes" id="UP000515847"/>
    </source>
</evidence>
<dbReference type="Pfam" id="PF02803">
    <property type="entry name" value="Thiolase_C"/>
    <property type="match status" value="1"/>
</dbReference>
<evidence type="ECO:0000256" key="9">
    <source>
        <dbReference type="PIRSR" id="PIRSR000429-1"/>
    </source>
</evidence>
<organism evidence="13 14">
    <name type="scientific">Thermanaerosceptrum fracticalcis</name>
    <dbReference type="NCBI Taxonomy" id="1712410"/>
    <lineage>
        <taxon>Bacteria</taxon>
        <taxon>Bacillati</taxon>
        <taxon>Bacillota</taxon>
        <taxon>Clostridia</taxon>
        <taxon>Eubacteriales</taxon>
        <taxon>Peptococcaceae</taxon>
        <taxon>Thermanaerosceptrum</taxon>
    </lineage>
</organism>
<dbReference type="InterPro" id="IPR020617">
    <property type="entry name" value="Thiolase_C"/>
</dbReference>
<evidence type="ECO:0000256" key="8">
    <source>
        <dbReference type="ARBA" id="ARBA00051550"/>
    </source>
</evidence>
<dbReference type="InterPro" id="IPR020613">
    <property type="entry name" value="Thiolase_CS"/>
</dbReference>
<evidence type="ECO:0000256" key="1">
    <source>
        <dbReference type="ARBA" id="ARBA00004496"/>
    </source>
</evidence>
<feature type="active site" description="Proton acceptor" evidence="9">
    <location>
        <position position="348"/>
    </location>
</feature>
<dbReference type="PANTHER" id="PTHR18919:SF107">
    <property type="entry name" value="ACETYL-COA ACETYLTRANSFERASE, CYTOSOLIC"/>
    <property type="match status" value="1"/>
</dbReference>
<dbReference type="PIRSF" id="PIRSF000429">
    <property type="entry name" value="Ac-CoA_Ac_transf"/>
    <property type="match status" value="1"/>
</dbReference>
<dbReference type="CDD" id="cd00751">
    <property type="entry name" value="thiolase"/>
    <property type="match status" value="1"/>
</dbReference>
<evidence type="ECO:0000256" key="7">
    <source>
        <dbReference type="ARBA" id="ARBA00044137"/>
    </source>
</evidence>
<dbReference type="FunFam" id="3.40.47.10:FF:000010">
    <property type="entry name" value="Acetyl-CoA acetyltransferase (Thiolase)"/>
    <property type="match status" value="1"/>
</dbReference>
<dbReference type="GO" id="GO:0003985">
    <property type="term" value="F:acetyl-CoA C-acetyltransferase activity"/>
    <property type="evidence" value="ECO:0007669"/>
    <property type="project" value="UniProtKB-EC"/>
</dbReference>
<dbReference type="OrthoDB" id="56116at2"/>
<feature type="active site" description="Proton acceptor" evidence="9">
    <location>
        <position position="378"/>
    </location>
</feature>
<evidence type="ECO:0000259" key="11">
    <source>
        <dbReference type="Pfam" id="PF00108"/>
    </source>
</evidence>
<dbReference type="GO" id="GO:0005737">
    <property type="term" value="C:cytoplasm"/>
    <property type="evidence" value="ECO:0007669"/>
    <property type="project" value="UniProtKB-SubCell"/>
</dbReference>
<comment type="subcellular location">
    <subcellularLocation>
        <location evidence="1">Cytoplasm</location>
    </subcellularLocation>
</comment>
<evidence type="ECO:0000256" key="6">
    <source>
        <dbReference type="ARBA" id="ARBA00030755"/>
    </source>
</evidence>
<gene>
    <name evidence="13" type="ORF">BR63_00570</name>
</gene>
<evidence type="ECO:0000256" key="10">
    <source>
        <dbReference type="RuleBase" id="RU003557"/>
    </source>
</evidence>
<feature type="domain" description="Thiolase C-terminal" evidence="12">
    <location>
        <begin position="270"/>
        <end position="391"/>
    </location>
</feature>
<evidence type="ECO:0000313" key="13">
    <source>
        <dbReference type="EMBL" id="QNB44947.1"/>
    </source>
</evidence>
<name>A0A7G6DYP3_THEFR</name>
<dbReference type="KEGG" id="tfr:BR63_00570"/>
<dbReference type="PANTHER" id="PTHR18919">
    <property type="entry name" value="ACETYL-COA C-ACYLTRANSFERASE"/>
    <property type="match status" value="1"/>
</dbReference>
<sequence>MKRVVIVSAVRTAGGSFGGSFKDLTAVDLGAAVIKEAVKRAGLSPHAVGQVIFGNGWQAGVGPNPARLCTVKGGLPDSCPAFTVNIRCGSSLRAVELGILSIAAGEEDIVLAGGTESSTQVPYILPEARWGQRMGDTKIYDVLHKDGFMCQLAGMLMGNTAELLVEKYKISREEQDSFALESHYKAVDAMEKGLFKEEIVPVEIKDRKGVKLIDTDEIPRKDVSLEKLGKLPPVFLKEGSVTAGNSCALCDAASAVLLMSEEKARELGVKPMALVRSYSYVALDPKYMGLGPVLAIPKALEKAGLKLQDIDLIELNEAFAAQVIACDRELKIDKEKLNVHGGAIALGHPVGATGAKILTTLLYALKNRDKHLGIVSLCIGGGQGVALVVERLN</sequence>
<accession>A0A7G6DYP3</accession>
<evidence type="ECO:0000256" key="2">
    <source>
        <dbReference type="ARBA" id="ARBA00010982"/>
    </source>
</evidence>
<evidence type="ECO:0000256" key="3">
    <source>
        <dbReference type="ARBA" id="ARBA00012705"/>
    </source>
</evidence>
<proteinExistence type="inferred from homology"/>
<dbReference type="Pfam" id="PF00108">
    <property type="entry name" value="Thiolase_N"/>
    <property type="match status" value="1"/>
</dbReference>
<protein>
    <recommendedName>
        <fullName evidence="7">Acetyl-CoA acetyltransferase</fullName>
        <ecNumber evidence="3">2.3.1.9</ecNumber>
    </recommendedName>
    <alternativeName>
        <fullName evidence="6">Acetoacetyl-CoA thiolase</fullName>
    </alternativeName>
</protein>
<dbReference type="PROSITE" id="PS00099">
    <property type="entry name" value="THIOLASE_3"/>
    <property type="match status" value="1"/>
</dbReference>
<evidence type="ECO:0000256" key="5">
    <source>
        <dbReference type="ARBA" id="ARBA00023315"/>
    </source>
</evidence>
<dbReference type="Gene3D" id="3.40.47.10">
    <property type="match status" value="1"/>
</dbReference>
<dbReference type="InterPro" id="IPR020615">
    <property type="entry name" value="Thiolase_acyl_enz_int_AS"/>
</dbReference>
<comment type="catalytic activity">
    <reaction evidence="8">
        <text>2 acetyl-CoA = acetoacetyl-CoA + CoA</text>
        <dbReference type="Rhea" id="RHEA:21036"/>
        <dbReference type="ChEBI" id="CHEBI:57286"/>
        <dbReference type="ChEBI" id="CHEBI:57287"/>
        <dbReference type="ChEBI" id="CHEBI:57288"/>
        <dbReference type="EC" id="2.3.1.9"/>
    </reaction>
</comment>
<dbReference type="AlphaFoldDB" id="A0A7G6DYP3"/>
<dbReference type="EC" id="2.3.1.9" evidence="3"/>
<keyword evidence="5 10" id="KW-0012">Acyltransferase</keyword>
<reference evidence="13 14" key="1">
    <citation type="journal article" date="2019" name="Front. Microbiol.">
        <title>Thermoanaerosceptrum fracticalcis gen. nov. sp. nov., a Novel Fumarate-Fermenting Microorganism From a Deep Fractured Carbonate Aquifer of the US Great Basin.</title>
        <authorList>
            <person name="Hamilton-Brehm S.D."/>
            <person name="Stewart L.E."/>
            <person name="Zavarin M."/>
            <person name="Caldwell M."/>
            <person name="Lawson P.A."/>
            <person name="Onstott T.C."/>
            <person name="Grzymski J."/>
            <person name="Neveux I."/>
            <person name="Lollar B.S."/>
            <person name="Russell C.E."/>
            <person name="Moser D.P."/>
        </authorList>
    </citation>
    <scope>NUCLEOTIDE SEQUENCE [LARGE SCALE GENOMIC DNA]</scope>
    <source>
        <strain evidence="13 14">DRI-13</strain>
    </source>
</reference>
<dbReference type="RefSeq" id="WP_034423692.1">
    <property type="nucleotide sequence ID" value="NZ_CP045798.1"/>
</dbReference>
<keyword evidence="4 10" id="KW-0808">Transferase</keyword>
<feature type="domain" description="Thiolase N-terminal" evidence="11">
    <location>
        <begin position="4"/>
        <end position="262"/>
    </location>
</feature>
<feature type="active site" description="Acyl-thioester intermediate" evidence="9">
    <location>
        <position position="88"/>
    </location>
</feature>
<evidence type="ECO:0000256" key="4">
    <source>
        <dbReference type="ARBA" id="ARBA00022679"/>
    </source>
</evidence>
<dbReference type="InterPro" id="IPR016039">
    <property type="entry name" value="Thiolase-like"/>
</dbReference>
<dbReference type="InterPro" id="IPR002155">
    <property type="entry name" value="Thiolase"/>
</dbReference>
<dbReference type="Proteomes" id="UP000515847">
    <property type="component" value="Chromosome"/>
</dbReference>
<dbReference type="PROSITE" id="PS00098">
    <property type="entry name" value="THIOLASE_1"/>
    <property type="match status" value="1"/>
</dbReference>